<proteinExistence type="predicted"/>
<keyword evidence="11" id="KW-0902">Two-component regulatory system</keyword>
<dbReference type="InterPro" id="IPR004358">
    <property type="entry name" value="Sig_transdc_His_kin-like_C"/>
</dbReference>
<dbReference type="InterPro" id="IPR003852">
    <property type="entry name" value="Sig_transdc_His_kinase_KdpD_N"/>
</dbReference>
<dbReference type="InterPro" id="IPR036097">
    <property type="entry name" value="HisK_dim/P_sf"/>
</dbReference>
<feature type="transmembrane region" description="Helical" evidence="14">
    <location>
        <begin position="413"/>
        <end position="431"/>
    </location>
</feature>
<name>A0ABW0M975_9BURK</name>
<reference evidence="17" key="1">
    <citation type="journal article" date="2019" name="Int. J. Syst. Evol. Microbiol.">
        <title>The Global Catalogue of Microorganisms (GCM) 10K type strain sequencing project: providing services to taxonomists for standard genome sequencing and annotation.</title>
        <authorList>
            <consortium name="The Broad Institute Genomics Platform"/>
            <consortium name="The Broad Institute Genome Sequencing Center for Infectious Disease"/>
            <person name="Wu L."/>
            <person name="Ma J."/>
        </authorList>
    </citation>
    <scope>NUCLEOTIDE SEQUENCE [LARGE SCALE GENOMIC DNA]</scope>
    <source>
        <strain evidence="17">JCM 17066</strain>
    </source>
</reference>
<evidence type="ECO:0000313" key="16">
    <source>
        <dbReference type="EMBL" id="MFC5474453.1"/>
    </source>
</evidence>
<keyword evidence="8 16" id="KW-0418">Kinase</keyword>
<dbReference type="InterPro" id="IPR003594">
    <property type="entry name" value="HATPase_dom"/>
</dbReference>
<dbReference type="InterPro" id="IPR052023">
    <property type="entry name" value="Histidine_kinase_KdpD"/>
</dbReference>
<evidence type="ECO:0000256" key="1">
    <source>
        <dbReference type="ARBA" id="ARBA00000085"/>
    </source>
</evidence>
<evidence type="ECO:0000256" key="4">
    <source>
        <dbReference type="ARBA" id="ARBA00022553"/>
    </source>
</evidence>
<dbReference type="InterPro" id="IPR036890">
    <property type="entry name" value="HATPase_C_sf"/>
</dbReference>
<dbReference type="InterPro" id="IPR014729">
    <property type="entry name" value="Rossmann-like_a/b/a_fold"/>
</dbReference>
<evidence type="ECO:0000313" key="17">
    <source>
        <dbReference type="Proteomes" id="UP001596045"/>
    </source>
</evidence>
<dbReference type="Gene3D" id="3.30.450.40">
    <property type="match status" value="1"/>
</dbReference>
<dbReference type="SUPFAM" id="SSF55874">
    <property type="entry name" value="ATPase domain of HSP90 chaperone/DNA topoisomerase II/histidine kinase"/>
    <property type="match status" value="1"/>
</dbReference>
<accession>A0ABW0M975</accession>
<evidence type="ECO:0000256" key="14">
    <source>
        <dbReference type="SAM" id="Phobius"/>
    </source>
</evidence>
<evidence type="ECO:0000256" key="11">
    <source>
        <dbReference type="ARBA" id="ARBA00023012"/>
    </source>
</evidence>
<dbReference type="Pfam" id="PF02702">
    <property type="entry name" value="KdpD"/>
    <property type="match status" value="1"/>
</dbReference>
<evidence type="ECO:0000256" key="2">
    <source>
        <dbReference type="ARBA" id="ARBA00004141"/>
    </source>
</evidence>
<evidence type="ECO:0000256" key="3">
    <source>
        <dbReference type="ARBA" id="ARBA00012438"/>
    </source>
</evidence>
<evidence type="ECO:0000256" key="12">
    <source>
        <dbReference type="ARBA" id="ARBA00023136"/>
    </source>
</evidence>
<comment type="catalytic activity">
    <reaction evidence="1">
        <text>ATP + protein L-histidine = ADP + protein N-phospho-L-histidine.</text>
        <dbReference type="EC" id="2.7.13.3"/>
    </reaction>
</comment>
<evidence type="ECO:0000256" key="8">
    <source>
        <dbReference type="ARBA" id="ARBA00022777"/>
    </source>
</evidence>
<feature type="domain" description="Histidine kinase" evidence="15">
    <location>
        <begin position="687"/>
        <end position="907"/>
    </location>
</feature>
<keyword evidence="5 16" id="KW-0808">Transferase</keyword>
<protein>
    <recommendedName>
        <fullName evidence="3">histidine kinase</fullName>
        <ecNumber evidence="3">2.7.13.3</ecNumber>
    </recommendedName>
</protein>
<evidence type="ECO:0000256" key="13">
    <source>
        <dbReference type="SAM" id="MobiDB-lite"/>
    </source>
</evidence>
<dbReference type="Pfam" id="PF13493">
    <property type="entry name" value="DUF4118"/>
    <property type="match status" value="1"/>
</dbReference>
<dbReference type="InterPro" id="IPR038318">
    <property type="entry name" value="KdpD_sf"/>
</dbReference>
<keyword evidence="10 14" id="KW-1133">Transmembrane helix</keyword>
<dbReference type="InterPro" id="IPR029016">
    <property type="entry name" value="GAF-like_dom_sf"/>
</dbReference>
<dbReference type="CDD" id="cd00075">
    <property type="entry name" value="HATPase"/>
    <property type="match status" value="1"/>
</dbReference>
<evidence type="ECO:0000259" key="15">
    <source>
        <dbReference type="PROSITE" id="PS50109"/>
    </source>
</evidence>
<feature type="transmembrane region" description="Helical" evidence="14">
    <location>
        <begin position="489"/>
        <end position="510"/>
    </location>
</feature>
<dbReference type="PANTHER" id="PTHR45569">
    <property type="entry name" value="SENSOR PROTEIN KDPD"/>
    <property type="match status" value="1"/>
</dbReference>
<dbReference type="InterPro" id="IPR003661">
    <property type="entry name" value="HisK_dim/P_dom"/>
</dbReference>
<dbReference type="Gene3D" id="1.20.120.620">
    <property type="entry name" value="Backbone structure of the membrane domain of e. Coli histidine kinase receptor kdpd"/>
    <property type="match status" value="1"/>
</dbReference>
<dbReference type="SMART" id="SM00387">
    <property type="entry name" value="HATPase_c"/>
    <property type="match status" value="1"/>
</dbReference>
<organism evidence="16 17">
    <name type="scientific">Paraherbaspirillum soli</name>
    <dbReference type="NCBI Taxonomy" id="631222"/>
    <lineage>
        <taxon>Bacteria</taxon>
        <taxon>Pseudomonadati</taxon>
        <taxon>Pseudomonadota</taxon>
        <taxon>Betaproteobacteria</taxon>
        <taxon>Burkholderiales</taxon>
        <taxon>Oxalobacteraceae</taxon>
        <taxon>Paraherbaspirillum</taxon>
    </lineage>
</organism>
<dbReference type="InterPro" id="IPR025201">
    <property type="entry name" value="KdpD_TM"/>
</dbReference>
<evidence type="ECO:0000256" key="9">
    <source>
        <dbReference type="ARBA" id="ARBA00022840"/>
    </source>
</evidence>
<keyword evidence="9" id="KW-0067">ATP-binding</keyword>
<dbReference type="Gene3D" id="3.40.50.620">
    <property type="entry name" value="HUPs"/>
    <property type="match status" value="1"/>
</dbReference>
<comment type="caution">
    <text evidence="16">The sequence shown here is derived from an EMBL/GenBank/DDBJ whole genome shotgun (WGS) entry which is preliminary data.</text>
</comment>
<dbReference type="NCBIfam" id="NF007793">
    <property type="entry name" value="PRK10490.1"/>
    <property type="match status" value="1"/>
</dbReference>
<dbReference type="Gene3D" id="3.30.565.10">
    <property type="entry name" value="Histidine kinase-like ATPase, C-terminal domain"/>
    <property type="match status" value="1"/>
</dbReference>
<dbReference type="InterPro" id="IPR003018">
    <property type="entry name" value="GAF"/>
</dbReference>
<dbReference type="PRINTS" id="PR00344">
    <property type="entry name" value="BCTRLSENSOR"/>
</dbReference>
<dbReference type="EMBL" id="JBHSMT010000014">
    <property type="protein sequence ID" value="MFC5474453.1"/>
    <property type="molecule type" value="Genomic_DNA"/>
</dbReference>
<dbReference type="Pfam" id="PF00512">
    <property type="entry name" value="HisKA"/>
    <property type="match status" value="1"/>
</dbReference>
<dbReference type="Proteomes" id="UP001596045">
    <property type="component" value="Unassembled WGS sequence"/>
</dbReference>
<dbReference type="Gene3D" id="1.10.287.130">
    <property type="match status" value="1"/>
</dbReference>
<dbReference type="Pfam" id="PF02518">
    <property type="entry name" value="HATPase_c"/>
    <property type="match status" value="1"/>
</dbReference>
<feature type="transmembrane region" description="Helical" evidence="14">
    <location>
        <begin position="460"/>
        <end position="477"/>
    </location>
</feature>
<evidence type="ECO:0000256" key="10">
    <source>
        <dbReference type="ARBA" id="ARBA00022989"/>
    </source>
</evidence>
<dbReference type="PROSITE" id="PS50109">
    <property type="entry name" value="HIS_KIN"/>
    <property type="match status" value="1"/>
</dbReference>
<dbReference type="Gene3D" id="3.40.50.300">
    <property type="entry name" value="P-loop containing nucleotide triphosphate hydrolases"/>
    <property type="match status" value="1"/>
</dbReference>
<dbReference type="SUPFAM" id="SSF55781">
    <property type="entry name" value="GAF domain-like"/>
    <property type="match status" value="1"/>
</dbReference>
<evidence type="ECO:0000256" key="5">
    <source>
        <dbReference type="ARBA" id="ARBA00022679"/>
    </source>
</evidence>
<dbReference type="GO" id="GO:0004673">
    <property type="term" value="F:protein histidine kinase activity"/>
    <property type="evidence" value="ECO:0007669"/>
    <property type="project" value="UniProtKB-EC"/>
</dbReference>
<dbReference type="SUPFAM" id="SSF47384">
    <property type="entry name" value="Homodimeric domain of signal transducing histidine kinase"/>
    <property type="match status" value="1"/>
</dbReference>
<dbReference type="InterPro" id="IPR027417">
    <property type="entry name" value="P-loop_NTPase"/>
</dbReference>
<dbReference type="SUPFAM" id="SSF52402">
    <property type="entry name" value="Adenine nucleotide alpha hydrolases-like"/>
    <property type="match status" value="1"/>
</dbReference>
<feature type="region of interest" description="Disordered" evidence="13">
    <location>
        <begin position="907"/>
        <end position="934"/>
    </location>
</feature>
<dbReference type="RefSeq" id="WP_378997563.1">
    <property type="nucleotide sequence ID" value="NZ_JBHSMT010000014.1"/>
</dbReference>
<keyword evidence="7" id="KW-0547">Nucleotide-binding</keyword>
<dbReference type="Pfam" id="PF13492">
    <property type="entry name" value="GAF_3"/>
    <property type="match status" value="1"/>
</dbReference>
<evidence type="ECO:0000256" key="7">
    <source>
        <dbReference type="ARBA" id="ARBA00022741"/>
    </source>
</evidence>
<keyword evidence="6 14" id="KW-0812">Transmembrane</keyword>
<sequence length="934" mass="101236">MSSNYPSGDQRPDPDALLAQMQAQESLAGRGKLRIYFGASAGVGKTYAMLNAAQKLHAEGREVVAGVIESHGRAETAALLNGLELLPLKQVAYRDKQLPEFDLDAALARKPSLILVDELAHSNAAGSRHPKRWQDVEELLGAGIDVFTTLNVQHLESLNDVVGGITGIRVAETLPDTVFDAADEVVLVDLPADELLARLKLGKVYQLPQAERASRNFFRKGNLIALRELALRRTADRLQGDVQAYRVEKSIGAVWQTDAALLACVGPSPAAEHVIRSTARLATQLNAEWHAVYVETPRLQRLPSAQRERILKTLKLAQDLGATTAVLAGNEVGAVLTDYARSHNFSKVIMGRSQRKFPWQSNHAARIAALATDIDLIEIGLPPTAAATRDEKTRAGKSLPLSLQLRGKARWQGYAWAFATCVLVTLLATPILPYFDLANIVMLYLLGEVVIAIRYGRGPAIFVALLSIASFDFFFVPPRFSFAVSDIQYLLTFAVMLAVGLIITHLTAGLRYQARIASHRESRSRALFEFARELSAALQTEQIFEISRKFLQRTFQAQTLLLVPDTAERLQVPATLPGDAGDAVKSLDLGIAQWAFDNAASAGIGTDTLPASNWLYLPLVAPMRTRGVLAILPHSRRWILIPEQQQQLYTFATLAAIALERVHYVEVAQDALVRMESERLRNSLLSALSHDLRTPLTALVGLSESLALSKPPLQAAQQILAAALHNETLRMSALVTNLLDMARIQSGEVKLNLQWQPFEEVVGSALRASSSPLTGHQVATRVAHDLPLVRFDAVLIERVLCNLLENAAKYSPPGSHIVLSALVKGRLLAVTVADDGPGLPPGMEDAIFEKFTRGERESAKPGVGLGLAICRAIVEAHGGTIHAKNAAGVREGSHGGAEFTFTIPLGVPPSMPDPEASDSAASHGSDFGDTEKTE</sequence>
<dbReference type="EC" id="2.7.13.3" evidence="3"/>
<keyword evidence="12 14" id="KW-0472">Membrane</keyword>
<dbReference type="CDD" id="cd00082">
    <property type="entry name" value="HisKA"/>
    <property type="match status" value="1"/>
</dbReference>
<keyword evidence="4" id="KW-0597">Phosphoprotein</keyword>
<keyword evidence="17" id="KW-1185">Reference proteome</keyword>
<dbReference type="SMART" id="SM00388">
    <property type="entry name" value="HisKA"/>
    <property type="match status" value="1"/>
</dbReference>
<dbReference type="PANTHER" id="PTHR45569:SF1">
    <property type="entry name" value="SENSOR PROTEIN KDPD"/>
    <property type="match status" value="1"/>
</dbReference>
<gene>
    <name evidence="16" type="primary">kdpD</name>
    <name evidence="16" type="ORF">ACFPM8_10835</name>
</gene>
<evidence type="ECO:0000256" key="6">
    <source>
        <dbReference type="ARBA" id="ARBA00022692"/>
    </source>
</evidence>
<comment type="subcellular location">
    <subcellularLocation>
        <location evidence="2">Membrane</location>
        <topology evidence="2">Multi-pass membrane protein</topology>
    </subcellularLocation>
</comment>
<dbReference type="InterPro" id="IPR005467">
    <property type="entry name" value="His_kinase_dom"/>
</dbReference>